<dbReference type="EMBL" id="GL890838">
    <property type="protein sequence ID" value="EGJ34348.1"/>
    <property type="molecule type" value="Genomic_DNA"/>
</dbReference>
<organism evidence="1 2">
    <name type="scientific">Moorena producens 3L</name>
    <dbReference type="NCBI Taxonomy" id="489825"/>
    <lineage>
        <taxon>Bacteria</taxon>
        <taxon>Bacillati</taxon>
        <taxon>Cyanobacteriota</taxon>
        <taxon>Cyanophyceae</taxon>
        <taxon>Coleofasciculales</taxon>
        <taxon>Coleofasciculaceae</taxon>
        <taxon>Moorena</taxon>
    </lineage>
</organism>
<accession>F4XLZ9</accession>
<proteinExistence type="predicted"/>
<dbReference type="AlphaFoldDB" id="F4XLZ9"/>
<protein>
    <submittedName>
        <fullName evidence="1">Uncharacterized protein</fullName>
    </submittedName>
</protein>
<sequence>MKVSSCIQTSLPKALPTAIVAYHPVARSLSVEELINRNFHHE</sequence>
<name>F4XLZ9_9CYAN</name>
<keyword evidence="2" id="KW-1185">Reference proteome</keyword>
<dbReference type="Proteomes" id="UP000003959">
    <property type="component" value="Unassembled WGS sequence"/>
</dbReference>
<dbReference type="HOGENOM" id="CLU_3254212_0_0_3"/>
<evidence type="ECO:0000313" key="2">
    <source>
        <dbReference type="Proteomes" id="UP000003959"/>
    </source>
</evidence>
<reference evidence="2" key="1">
    <citation type="journal article" date="2011" name="Proc. Natl. Acad. Sci. U.S.A.">
        <title>Genomic insights into the physiology and ecology of the marine filamentous cyanobacterium Lyngbya majuscula.</title>
        <authorList>
            <person name="Jones A.C."/>
            <person name="Monroe E.A."/>
            <person name="Podell S."/>
            <person name="Hess W.R."/>
            <person name="Klages S."/>
            <person name="Esquenazi E."/>
            <person name="Niessen S."/>
            <person name="Hoover H."/>
            <person name="Rothmann M."/>
            <person name="Lasken R.S."/>
            <person name="Yates J.R.III."/>
            <person name="Reinhardt R."/>
            <person name="Kube M."/>
            <person name="Burkart M.D."/>
            <person name="Allen E.E."/>
            <person name="Dorrestein P.C."/>
            <person name="Gerwick W.H."/>
            <person name="Gerwick L."/>
        </authorList>
    </citation>
    <scope>NUCLEOTIDE SEQUENCE [LARGE SCALE GENOMIC DNA]</scope>
    <source>
        <strain evidence="2">3L</strain>
    </source>
</reference>
<gene>
    <name evidence="1" type="ORF">LYNGBM3L_18280</name>
</gene>
<evidence type="ECO:0000313" key="1">
    <source>
        <dbReference type="EMBL" id="EGJ34348.1"/>
    </source>
</evidence>